<dbReference type="InterPro" id="IPR029058">
    <property type="entry name" value="AB_hydrolase_fold"/>
</dbReference>
<evidence type="ECO:0000256" key="1">
    <source>
        <dbReference type="SAM" id="MobiDB-lite"/>
    </source>
</evidence>
<dbReference type="SUPFAM" id="SSF53474">
    <property type="entry name" value="alpha/beta-Hydrolases"/>
    <property type="match status" value="1"/>
</dbReference>
<dbReference type="Gene3D" id="3.40.50.1820">
    <property type="entry name" value="alpha/beta hydrolase"/>
    <property type="match status" value="1"/>
</dbReference>
<gene>
    <name evidence="3" type="ORF">FPZ12_022215</name>
</gene>
<dbReference type="InterPro" id="IPR010427">
    <property type="entry name" value="DUF1023"/>
</dbReference>
<feature type="region of interest" description="Disordered" evidence="1">
    <location>
        <begin position="176"/>
        <end position="198"/>
    </location>
</feature>
<accession>A0A5N0UZF3</accession>
<sequence>MPDDERMMLIGFRPEEERLILARNNPDNARYVVVLVHGIGGGFLAVDKIQGQAESLHGRIAAGQDERDVSVITWADYTVPESAADARDPSHAAAATGQFAGFLAALPVTAKHGRYGKAARVVVVARGYGGLVAGLTARDHGLTADALVFLGCAGVGVQSASELRFGGPVYAASAGGDGTPDGVHGPRPDSPGFGATPLRSGPLSFQDDPFVRYLPSLRKIVFGRL</sequence>
<comment type="caution">
    <text evidence="3">The sequence shown here is derived from an EMBL/GenBank/DDBJ whole genome shotgun (WGS) entry which is preliminary data.</text>
</comment>
<protein>
    <recommendedName>
        <fullName evidence="2">DUF1023 domain-containing protein</fullName>
    </recommendedName>
</protein>
<feature type="domain" description="DUF1023" evidence="2">
    <location>
        <begin position="24"/>
        <end position="175"/>
    </location>
</feature>
<dbReference type="AlphaFoldDB" id="A0A5N0UZF3"/>
<evidence type="ECO:0000313" key="3">
    <source>
        <dbReference type="EMBL" id="KAA9158559.1"/>
    </source>
</evidence>
<organism evidence="3 4">
    <name type="scientific">Amycolatopsis acidicola</name>
    <dbReference type="NCBI Taxonomy" id="2596893"/>
    <lineage>
        <taxon>Bacteria</taxon>
        <taxon>Bacillati</taxon>
        <taxon>Actinomycetota</taxon>
        <taxon>Actinomycetes</taxon>
        <taxon>Pseudonocardiales</taxon>
        <taxon>Pseudonocardiaceae</taxon>
        <taxon>Amycolatopsis</taxon>
    </lineage>
</organism>
<dbReference type="Pfam" id="PF06259">
    <property type="entry name" value="Abhydrolase_8"/>
    <property type="match status" value="1"/>
</dbReference>
<dbReference type="Proteomes" id="UP000319769">
    <property type="component" value="Unassembled WGS sequence"/>
</dbReference>
<dbReference type="EMBL" id="VMNW02000034">
    <property type="protein sequence ID" value="KAA9158559.1"/>
    <property type="molecule type" value="Genomic_DNA"/>
</dbReference>
<evidence type="ECO:0000313" key="4">
    <source>
        <dbReference type="Proteomes" id="UP000319769"/>
    </source>
</evidence>
<evidence type="ECO:0000259" key="2">
    <source>
        <dbReference type="Pfam" id="PF06259"/>
    </source>
</evidence>
<reference evidence="3" key="1">
    <citation type="submission" date="2019-09" db="EMBL/GenBank/DDBJ databases">
        <authorList>
            <person name="Teo W.F.A."/>
            <person name="Duangmal K."/>
        </authorList>
    </citation>
    <scope>NUCLEOTIDE SEQUENCE [LARGE SCALE GENOMIC DNA]</scope>
    <source>
        <strain evidence="3">K81G1</strain>
    </source>
</reference>
<dbReference type="RefSeq" id="WP_144747502.1">
    <property type="nucleotide sequence ID" value="NZ_VMNW02000034.1"/>
</dbReference>
<name>A0A5N0UZF3_9PSEU</name>
<proteinExistence type="predicted"/>
<dbReference type="OrthoDB" id="5969911at2"/>
<keyword evidence="4" id="KW-1185">Reference proteome</keyword>